<reference evidence="3" key="1">
    <citation type="journal article" date="2023" name="Mol. Phylogenet. Evol.">
        <title>Genome-scale phylogeny and comparative genomics of the fungal order Sordariales.</title>
        <authorList>
            <person name="Hensen N."/>
            <person name="Bonometti L."/>
            <person name="Westerberg I."/>
            <person name="Brannstrom I.O."/>
            <person name="Guillou S."/>
            <person name="Cros-Aarteil S."/>
            <person name="Calhoun S."/>
            <person name="Haridas S."/>
            <person name="Kuo A."/>
            <person name="Mondo S."/>
            <person name="Pangilinan J."/>
            <person name="Riley R."/>
            <person name="LaButti K."/>
            <person name="Andreopoulos B."/>
            <person name="Lipzen A."/>
            <person name="Chen C."/>
            <person name="Yan M."/>
            <person name="Daum C."/>
            <person name="Ng V."/>
            <person name="Clum A."/>
            <person name="Steindorff A."/>
            <person name="Ohm R.A."/>
            <person name="Martin F."/>
            <person name="Silar P."/>
            <person name="Natvig D.O."/>
            <person name="Lalanne C."/>
            <person name="Gautier V."/>
            <person name="Ament-Velasquez S.L."/>
            <person name="Kruys A."/>
            <person name="Hutchinson M.I."/>
            <person name="Powell A.J."/>
            <person name="Barry K."/>
            <person name="Miller A.N."/>
            <person name="Grigoriev I.V."/>
            <person name="Debuchy R."/>
            <person name="Gladieux P."/>
            <person name="Hiltunen Thoren M."/>
            <person name="Johannesson H."/>
        </authorList>
    </citation>
    <scope>NUCLEOTIDE SEQUENCE</scope>
    <source>
        <strain evidence="3">SMH4131-1</strain>
    </source>
</reference>
<dbReference type="EMBL" id="JAUEPO010000003">
    <property type="protein sequence ID" value="KAK3328680.1"/>
    <property type="molecule type" value="Genomic_DNA"/>
</dbReference>
<keyword evidence="2" id="KW-0812">Transmembrane</keyword>
<keyword evidence="2" id="KW-1133">Transmembrane helix</keyword>
<dbReference type="AlphaFoldDB" id="A0AAE0IPI4"/>
<evidence type="ECO:0000256" key="1">
    <source>
        <dbReference type="SAM" id="MobiDB-lite"/>
    </source>
</evidence>
<feature type="compositionally biased region" description="Low complexity" evidence="1">
    <location>
        <begin position="216"/>
        <end position="249"/>
    </location>
</feature>
<dbReference type="PANTHER" id="PTHR42354:SF1">
    <property type="entry name" value="C2H2-TYPE DOMAIN-CONTAINING PROTEIN"/>
    <property type="match status" value="1"/>
</dbReference>
<feature type="region of interest" description="Disordered" evidence="1">
    <location>
        <begin position="190"/>
        <end position="249"/>
    </location>
</feature>
<dbReference type="Proteomes" id="UP001286456">
    <property type="component" value="Unassembled WGS sequence"/>
</dbReference>
<evidence type="ECO:0000313" key="3">
    <source>
        <dbReference type="EMBL" id="KAK3328680.1"/>
    </source>
</evidence>
<feature type="compositionally biased region" description="Basic and acidic residues" evidence="1">
    <location>
        <begin position="42"/>
        <end position="65"/>
    </location>
</feature>
<keyword evidence="4" id="KW-1185">Reference proteome</keyword>
<dbReference type="PANTHER" id="PTHR42354">
    <property type="entry name" value="C2H2-TYPE DOMAIN-CONTAINING PROTEIN"/>
    <property type="match status" value="1"/>
</dbReference>
<feature type="compositionally biased region" description="Low complexity" evidence="1">
    <location>
        <begin position="198"/>
        <end position="208"/>
    </location>
</feature>
<gene>
    <name evidence="3" type="ORF">B0T19DRAFT_197008</name>
</gene>
<evidence type="ECO:0000313" key="4">
    <source>
        <dbReference type="Proteomes" id="UP001286456"/>
    </source>
</evidence>
<protein>
    <submittedName>
        <fullName evidence="3">Uncharacterized protein</fullName>
    </submittedName>
</protein>
<keyword evidence="2" id="KW-0472">Membrane</keyword>
<comment type="caution">
    <text evidence="3">The sequence shown here is derived from an EMBL/GenBank/DDBJ whole genome shotgun (WGS) entry which is preliminary data.</text>
</comment>
<accession>A0AAE0IPI4</accession>
<evidence type="ECO:0000256" key="2">
    <source>
        <dbReference type="SAM" id="Phobius"/>
    </source>
</evidence>
<feature type="region of interest" description="Disordered" evidence="1">
    <location>
        <begin position="42"/>
        <end position="106"/>
    </location>
</feature>
<name>A0AAE0IPI4_9PEZI</name>
<sequence length="392" mass="44073">MEAEAIKGHDHIKQTFIIATLASTLAGTFTTGINLYDRVNEKRKQRKLDRGQNKKIKDLEKRLDEATNNNKRPETPPPEKQQHRDDDNDHHRDKSHGRDLRDSLQSSGPMVQREFDQHYAQLGPRFAQGDLIAQTQLQSQVITLQSTVIALLQDALFTDRPIDMAKLYEASELAREGTIQALRDQHQRLIGSQPTPPLQQQKQLTLPSRTRRPPTLRRSSSTPTISLSTASTTTTSTSTPSSLTRRGSPTTAVAPRLFCPYASHLQETPSSPIPATCPTCSTPLILQTTHGRQQWKIDKDVTVSQRVIKSRDPTQLDELVKTVEARSYLLTSRFMAKCHRPGPDGGYACVLCARYRERDTVCRFAESLARHVAERHAAEEVMGDSDVRDVTR</sequence>
<organism evidence="3 4">
    <name type="scientific">Cercophora scortea</name>
    <dbReference type="NCBI Taxonomy" id="314031"/>
    <lineage>
        <taxon>Eukaryota</taxon>
        <taxon>Fungi</taxon>
        <taxon>Dikarya</taxon>
        <taxon>Ascomycota</taxon>
        <taxon>Pezizomycotina</taxon>
        <taxon>Sordariomycetes</taxon>
        <taxon>Sordariomycetidae</taxon>
        <taxon>Sordariales</taxon>
        <taxon>Lasiosphaeriaceae</taxon>
        <taxon>Cercophora</taxon>
    </lineage>
</organism>
<reference evidence="3" key="2">
    <citation type="submission" date="2023-06" db="EMBL/GenBank/DDBJ databases">
        <authorList>
            <consortium name="Lawrence Berkeley National Laboratory"/>
            <person name="Haridas S."/>
            <person name="Hensen N."/>
            <person name="Bonometti L."/>
            <person name="Westerberg I."/>
            <person name="Brannstrom I.O."/>
            <person name="Guillou S."/>
            <person name="Cros-Aarteil S."/>
            <person name="Calhoun S."/>
            <person name="Kuo A."/>
            <person name="Mondo S."/>
            <person name="Pangilinan J."/>
            <person name="Riley R."/>
            <person name="Labutti K."/>
            <person name="Andreopoulos B."/>
            <person name="Lipzen A."/>
            <person name="Chen C."/>
            <person name="Yanf M."/>
            <person name="Daum C."/>
            <person name="Ng V."/>
            <person name="Clum A."/>
            <person name="Steindorff A."/>
            <person name="Ohm R."/>
            <person name="Martin F."/>
            <person name="Silar P."/>
            <person name="Natvig D."/>
            <person name="Lalanne C."/>
            <person name="Gautier V."/>
            <person name="Ament-Velasquez S.L."/>
            <person name="Kruys A."/>
            <person name="Hutchinson M.I."/>
            <person name="Powell A.J."/>
            <person name="Barry K."/>
            <person name="Miller A.N."/>
            <person name="Grigoriev I.V."/>
            <person name="Debuchy R."/>
            <person name="Gladieux P."/>
            <person name="Thoren M.H."/>
            <person name="Johannesson H."/>
        </authorList>
    </citation>
    <scope>NUCLEOTIDE SEQUENCE</scope>
    <source>
        <strain evidence="3">SMH4131-1</strain>
    </source>
</reference>
<feature type="transmembrane region" description="Helical" evidence="2">
    <location>
        <begin position="16"/>
        <end position="36"/>
    </location>
</feature>
<proteinExistence type="predicted"/>
<feature type="compositionally biased region" description="Basic and acidic residues" evidence="1">
    <location>
        <begin position="80"/>
        <end position="102"/>
    </location>
</feature>